<keyword evidence="1" id="KW-0732">Signal</keyword>
<dbReference type="PATRIC" id="fig|1172190.3.peg.1847"/>
<dbReference type="eggNOG" id="ENOG5032K31">
    <property type="taxonomic scope" value="Bacteria"/>
</dbReference>
<protein>
    <submittedName>
        <fullName evidence="2">Uncharacterized protein</fullName>
    </submittedName>
</protein>
<dbReference type="AlphaFoldDB" id="T0KQC2"/>
<keyword evidence="3" id="KW-1185">Reference proteome</keyword>
<evidence type="ECO:0000313" key="3">
    <source>
        <dbReference type="Proteomes" id="UP000015520"/>
    </source>
</evidence>
<name>T0KQC2_9BACT</name>
<feature type="chain" id="PRO_5004579238" evidence="1">
    <location>
        <begin position="28"/>
        <end position="136"/>
    </location>
</feature>
<evidence type="ECO:0000313" key="2">
    <source>
        <dbReference type="EMBL" id="EQB35518.1"/>
    </source>
</evidence>
<accession>T0KQC2</accession>
<dbReference type="Proteomes" id="UP000015520">
    <property type="component" value="Unassembled WGS sequence"/>
</dbReference>
<gene>
    <name evidence="2" type="ORF">M947_09545</name>
</gene>
<dbReference type="EMBL" id="AUPZ01000013">
    <property type="protein sequence ID" value="EQB35518.1"/>
    <property type="molecule type" value="Genomic_DNA"/>
</dbReference>
<feature type="signal peptide" evidence="1">
    <location>
        <begin position="1"/>
        <end position="27"/>
    </location>
</feature>
<dbReference type="RefSeq" id="WP_021288157.1">
    <property type="nucleotide sequence ID" value="NZ_AUPZ01000013.1"/>
</dbReference>
<sequence length="136" mass="15682">MRSRDGNFNLLLRFCSLAITFSLSTQASEYIISYRFVVKDATLYNETLHISKAMQKCSGIPQTPLLLTTYKDKNLKKTIKNNEQEFIDFIHKLGLSVEHKEKTTNHINRSTTILTLKSTCFKVDFNDNFAKITPLK</sequence>
<reference evidence="2 3" key="1">
    <citation type="submission" date="2013-07" db="EMBL/GenBank/DDBJ databases">
        <title>Sulfurimonas hongkongensis AST-10 Genome Sequencing.</title>
        <authorList>
            <person name="Cai L."/>
            <person name="Zhang T."/>
        </authorList>
    </citation>
    <scope>NUCLEOTIDE SEQUENCE [LARGE SCALE GENOMIC DNA]</scope>
    <source>
        <strain evidence="2 3">AST-10</strain>
    </source>
</reference>
<evidence type="ECO:0000256" key="1">
    <source>
        <dbReference type="SAM" id="SignalP"/>
    </source>
</evidence>
<proteinExistence type="predicted"/>
<dbReference type="STRING" id="1172190.M947_09545"/>
<comment type="caution">
    <text evidence="2">The sequence shown here is derived from an EMBL/GenBank/DDBJ whole genome shotgun (WGS) entry which is preliminary data.</text>
</comment>
<organism evidence="2 3">
    <name type="scientific">Sulfurimonas hongkongensis</name>
    <dbReference type="NCBI Taxonomy" id="1172190"/>
    <lineage>
        <taxon>Bacteria</taxon>
        <taxon>Pseudomonadati</taxon>
        <taxon>Campylobacterota</taxon>
        <taxon>Epsilonproteobacteria</taxon>
        <taxon>Campylobacterales</taxon>
        <taxon>Sulfurimonadaceae</taxon>
        <taxon>Sulfurimonas</taxon>
    </lineage>
</organism>